<proteinExistence type="inferred from homology"/>
<evidence type="ECO:0008006" key="7">
    <source>
        <dbReference type="Google" id="ProtNLM"/>
    </source>
</evidence>
<dbReference type="Proteomes" id="UP000015104">
    <property type="component" value="Unassembled WGS sequence"/>
</dbReference>
<dbReference type="InterPro" id="IPR051737">
    <property type="entry name" value="L-xylulose/Carbonyl_redctase"/>
</dbReference>
<dbReference type="SUPFAM" id="SSF51735">
    <property type="entry name" value="NAD(P)-binding Rossmann-fold domains"/>
    <property type="match status" value="1"/>
</dbReference>
<dbReference type="GO" id="GO:0006006">
    <property type="term" value="P:glucose metabolic process"/>
    <property type="evidence" value="ECO:0007669"/>
    <property type="project" value="TreeGrafter"/>
</dbReference>
<dbReference type="AlphaFoldDB" id="T1L0X4"/>
<evidence type="ECO:0000313" key="5">
    <source>
        <dbReference type="EnsemblMetazoa" id="tetur30g02280.1"/>
    </source>
</evidence>
<reference evidence="5" key="2">
    <citation type="submission" date="2015-06" db="UniProtKB">
        <authorList>
            <consortium name="EnsemblMetazoa"/>
        </authorList>
    </citation>
    <scope>IDENTIFICATION</scope>
</reference>
<dbReference type="EnsemblMetazoa" id="tetur30g02280.1">
    <property type="protein sequence ID" value="tetur30g02280.1"/>
    <property type="gene ID" value="tetur30g02280"/>
</dbReference>
<sequence length="244" mass="26488">MDISFKGKRALVTGAGRGIGRDIVKRLVKLGATVVALSKTKENLESLKAELPEIEIVPCDLANWEETRKAVASLDTIDLLVNNAAYAKLDPIGEVDEQTCNLHFDINVKSIINVTQEVVKKLKAAGKPGSIVNISSQAGMVALQDHVAYCASKGAVDQITRVSALELGPFNIRCNSVNPTVVETEMGKRGWADPIKRQWMMERIPLRRFADIDDVVDAIVYLLSDKSAMINGVILPIDGGFTAC</sequence>
<accession>T1L0X4</accession>
<dbReference type="PANTHER" id="PTHR44252">
    <property type="entry name" value="D-ERYTHRULOSE REDUCTASE"/>
    <property type="match status" value="1"/>
</dbReference>
<dbReference type="GO" id="GO:0005997">
    <property type="term" value="P:xylulose metabolic process"/>
    <property type="evidence" value="ECO:0007669"/>
    <property type="project" value="TreeGrafter"/>
</dbReference>
<evidence type="ECO:0000256" key="3">
    <source>
        <dbReference type="ARBA" id="ARBA00022857"/>
    </source>
</evidence>
<evidence type="ECO:0000256" key="1">
    <source>
        <dbReference type="ARBA" id="ARBA00006484"/>
    </source>
</evidence>
<dbReference type="HOGENOM" id="CLU_010194_1_1_1"/>
<dbReference type="GO" id="GO:0004090">
    <property type="term" value="F:carbonyl reductase (NADPH) activity"/>
    <property type="evidence" value="ECO:0007669"/>
    <property type="project" value="TreeGrafter"/>
</dbReference>
<evidence type="ECO:0000256" key="4">
    <source>
        <dbReference type="ARBA" id="ARBA00023002"/>
    </source>
</evidence>
<name>T1L0X4_TETUR</name>
<dbReference type="InterPro" id="IPR002347">
    <property type="entry name" value="SDR_fam"/>
</dbReference>
<evidence type="ECO:0000256" key="2">
    <source>
        <dbReference type="ARBA" id="ARBA00011881"/>
    </source>
</evidence>
<organism evidence="5 6">
    <name type="scientific">Tetranychus urticae</name>
    <name type="common">Two-spotted spider mite</name>
    <dbReference type="NCBI Taxonomy" id="32264"/>
    <lineage>
        <taxon>Eukaryota</taxon>
        <taxon>Metazoa</taxon>
        <taxon>Ecdysozoa</taxon>
        <taxon>Arthropoda</taxon>
        <taxon>Chelicerata</taxon>
        <taxon>Arachnida</taxon>
        <taxon>Acari</taxon>
        <taxon>Acariformes</taxon>
        <taxon>Trombidiformes</taxon>
        <taxon>Prostigmata</taxon>
        <taxon>Eleutherengona</taxon>
        <taxon>Raphignathae</taxon>
        <taxon>Tetranychoidea</taxon>
        <taxon>Tetranychidae</taxon>
        <taxon>Tetranychus</taxon>
    </lineage>
</organism>
<dbReference type="PANTHER" id="PTHR44252:SF3">
    <property type="entry name" value="D-ERYTHRULOSE REDUCTASE-RELATED"/>
    <property type="match status" value="1"/>
</dbReference>
<evidence type="ECO:0000313" key="6">
    <source>
        <dbReference type="Proteomes" id="UP000015104"/>
    </source>
</evidence>
<comment type="subunit">
    <text evidence="2">Homotetramer.</text>
</comment>
<dbReference type="OMA" id="WQSHLAV"/>
<dbReference type="Gene3D" id="3.40.50.720">
    <property type="entry name" value="NAD(P)-binding Rossmann-like Domain"/>
    <property type="match status" value="1"/>
</dbReference>
<keyword evidence="3" id="KW-0521">NADP</keyword>
<dbReference type="eggNOG" id="KOG1207">
    <property type="taxonomic scope" value="Eukaryota"/>
</dbReference>
<dbReference type="GO" id="GO:0050038">
    <property type="term" value="F:L-xylulose reductase (NADPH) activity"/>
    <property type="evidence" value="ECO:0007669"/>
    <property type="project" value="TreeGrafter"/>
</dbReference>
<comment type="similarity">
    <text evidence="1">Belongs to the short-chain dehydrogenases/reductases (SDR) family.</text>
</comment>
<dbReference type="FunFam" id="3.40.50.720:FF:000214">
    <property type="entry name" value="L-xylulose reductase"/>
    <property type="match status" value="1"/>
</dbReference>
<reference evidence="6" key="1">
    <citation type="submission" date="2011-08" db="EMBL/GenBank/DDBJ databases">
        <authorList>
            <person name="Rombauts S."/>
        </authorList>
    </citation>
    <scope>NUCLEOTIDE SEQUENCE</scope>
    <source>
        <strain evidence="6">London</strain>
    </source>
</reference>
<keyword evidence="6" id="KW-1185">Reference proteome</keyword>
<dbReference type="PRINTS" id="PR00080">
    <property type="entry name" value="SDRFAMILY"/>
</dbReference>
<protein>
    <recommendedName>
        <fullName evidence="7">L-xylulose reductase</fullName>
    </recommendedName>
</protein>
<dbReference type="Pfam" id="PF13561">
    <property type="entry name" value="adh_short_C2"/>
    <property type="match status" value="1"/>
</dbReference>
<dbReference type="InterPro" id="IPR036291">
    <property type="entry name" value="NAD(P)-bd_dom_sf"/>
</dbReference>
<dbReference type="EMBL" id="CAEY01000873">
    <property type="status" value="NOT_ANNOTATED_CDS"/>
    <property type="molecule type" value="Genomic_DNA"/>
</dbReference>
<keyword evidence="4" id="KW-0560">Oxidoreductase</keyword>
<dbReference type="STRING" id="32264.T1L0X4"/>
<dbReference type="KEGG" id="tut:107369202"/>
<dbReference type="PRINTS" id="PR00081">
    <property type="entry name" value="GDHRDH"/>
</dbReference>
<gene>
    <name evidence="5" type="primary">107369202</name>
</gene>
<dbReference type="OrthoDB" id="1393670at2759"/>